<protein>
    <submittedName>
        <fullName evidence="1">Uncharacterized protein</fullName>
    </submittedName>
</protein>
<gene>
    <name evidence="1" type="ORF">ACFOFO_02925</name>
</gene>
<organism evidence="1 2">
    <name type="scientific">Undibacterium arcticum</name>
    <dbReference type="NCBI Taxonomy" id="1762892"/>
    <lineage>
        <taxon>Bacteria</taxon>
        <taxon>Pseudomonadati</taxon>
        <taxon>Pseudomonadota</taxon>
        <taxon>Betaproteobacteria</taxon>
        <taxon>Burkholderiales</taxon>
        <taxon>Oxalobacteraceae</taxon>
        <taxon>Undibacterium</taxon>
    </lineage>
</organism>
<keyword evidence="2" id="KW-1185">Reference proteome</keyword>
<accession>A0ABV7EZQ3</accession>
<dbReference type="RefSeq" id="WP_390322565.1">
    <property type="nucleotide sequence ID" value="NZ_JBHRTP010000007.1"/>
</dbReference>
<name>A0ABV7EZQ3_9BURK</name>
<sequence>MTKKLEMLEGEWLPANPTPYQKKGKVSIGLKKIEDVRLEMSRVYRECRNGTIDPSVGTKLTFMLAQIGRLIEAADLERRVEQLENADEIATEKAHRKS</sequence>
<comment type="caution">
    <text evidence="1">The sequence shown here is derived from an EMBL/GenBank/DDBJ whole genome shotgun (WGS) entry which is preliminary data.</text>
</comment>
<reference evidence="2" key="1">
    <citation type="journal article" date="2019" name="Int. J. Syst. Evol. Microbiol.">
        <title>The Global Catalogue of Microorganisms (GCM) 10K type strain sequencing project: providing services to taxonomists for standard genome sequencing and annotation.</title>
        <authorList>
            <consortium name="The Broad Institute Genomics Platform"/>
            <consortium name="The Broad Institute Genome Sequencing Center for Infectious Disease"/>
            <person name="Wu L."/>
            <person name="Ma J."/>
        </authorList>
    </citation>
    <scope>NUCLEOTIDE SEQUENCE [LARGE SCALE GENOMIC DNA]</scope>
    <source>
        <strain evidence="2">KCTC 42986</strain>
    </source>
</reference>
<dbReference type="EMBL" id="JBHRTP010000007">
    <property type="protein sequence ID" value="MFC3106921.1"/>
    <property type="molecule type" value="Genomic_DNA"/>
</dbReference>
<proteinExistence type="predicted"/>
<evidence type="ECO:0000313" key="1">
    <source>
        <dbReference type="EMBL" id="MFC3106921.1"/>
    </source>
</evidence>
<evidence type="ECO:0000313" key="2">
    <source>
        <dbReference type="Proteomes" id="UP001595530"/>
    </source>
</evidence>
<dbReference type="Proteomes" id="UP001595530">
    <property type="component" value="Unassembled WGS sequence"/>
</dbReference>